<accession>A0A4Y9F284</accession>
<dbReference type="AlphaFoldDB" id="A0A4Y9F284"/>
<feature type="domain" description="DUF559" evidence="1">
    <location>
        <begin position="227"/>
        <end position="289"/>
    </location>
</feature>
<dbReference type="Proteomes" id="UP000297951">
    <property type="component" value="Unassembled WGS sequence"/>
</dbReference>
<evidence type="ECO:0000313" key="2">
    <source>
        <dbReference type="EMBL" id="TFU21726.1"/>
    </source>
</evidence>
<sequence length="306" mass="34712">MEHLFETVKTSVELRHLGKSTSGVSREFTRGELFKIGHNAYIKTALWESLSNTDRCLAGHVAFMKTNRGYVLSHVSAALWWGAPVLRLPHKIWVSHPHDSVKSRGQVQVSRNRQKECDSAVFHRGARVTAPLQTAIDCARTLPIIDALCIADYFLHCRLVDYEVLAQCLRELSGRGVCTAREVARLMSAKAESPLETVARYWILMWGLAPPAEQVPLWVGGRTLRPDFLWEKERVILEVDGKVKYAGTFGEAAENVVQNERRRQHELESMGYTVVRALWEDIVVHPERLRAKLARAGICEGPRHRM</sequence>
<name>A0A4Y9F284_9MICC</name>
<dbReference type="EMBL" id="SPQC01000028">
    <property type="protein sequence ID" value="TFU21726.1"/>
    <property type="molecule type" value="Genomic_DNA"/>
</dbReference>
<gene>
    <name evidence="2" type="ORF">E4U03_08400</name>
</gene>
<evidence type="ECO:0000259" key="1">
    <source>
        <dbReference type="Pfam" id="PF04480"/>
    </source>
</evidence>
<dbReference type="InterPro" id="IPR007569">
    <property type="entry name" value="DUF559"/>
</dbReference>
<proteinExistence type="predicted"/>
<protein>
    <submittedName>
        <fullName evidence="2">DUF559 domain-containing protein</fullName>
    </submittedName>
</protein>
<comment type="caution">
    <text evidence="2">The sequence shown here is derived from an EMBL/GenBank/DDBJ whole genome shotgun (WGS) entry which is preliminary data.</text>
</comment>
<dbReference type="OrthoDB" id="5517693at2"/>
<dbReference type="Pfam" id="PF04480">
    <property type="entry name" value="DUF559"/>
    <property type="match status" value="1"/>
</dbReference>
<dbReference type="Gene3D" id="3.40.960.10">
    <property type="entry name" value="VSR Endonuclease"/>
    <property type="match status" value="1"/>
</dbReference>
<organism evidence="2 3">
    <name type="scientific">Rothia nasimurium</name>
    <dbReference type="NCBI Taxonomy" id="85336"/>
    <lineage>
        <taxon>Bacteria</taxon>
        <taxon>Bacillati</taxon>
        <taxon>Actinomycetota</taxon>
        <taxon>Actinomycetes</taxon>
        <taxon>Micrococcales</taxon>
        <taxon>Micrococcaceae</taxon>
        <taxon>Rothia</taxon>
    </lineage>
</organism>
<dbReference type="RefSeq" id="WP_135013099.1">
    <property type="nucleotide sequence ID" value="NZ_SPQC01000028.1"/>
</dbReference>
<evidence type="ECO:0000313" key="3">
    <source>
        <dbReference type="Proteomes" id="UP000297951"/>
    </source>
</evidence>
<reference evidence="2 3" key="1">
    <citation type="submission" date="2019-03" db="EMBL/GenBank/DDBJ databases">
        <title>Diversity of the mouse oral microbiome.</title>
        <authorList>
            <person name="Joseph S."/>
            <person name="Aduse-Opoku J."/>
            <person name="Curtis M."/>
            <person name="Wade W."/>
            <person name="Hashim A."/>
        </authorList>
    </citation>
    <scope>NUCLEOTIDE SEQUENCE [LARGE SCALE GENOMIC DNA]</scope>
    <source>
        <strain evidence="3">irhom_31</strain>
    </source>
</reference>